<reference evidence="1 2" key="1">
    <citation type="journal article" date="2013" name="Genome Announc.">
        <title>Genome Sequence of the Extreme Obligate Alkaliphile Bacillus marmarensis Strain DSM 21297.</title>
        <authorList>
            <person name="Wernick D.G."/>
            <person name="Choi K.Y."/>
            <person name="Tat C.A."/>
            <person name="Lafontaine Rivera J.G."/>
            <person name="Liao J.C."/>
        </authorList>
    </citation>
    <scope>NUCLEOTIDE SEQUENCE [LARGE SCALE GENOMIC DNA]</scope>
    <source>
        <strain evidence="1 2">DSM 21297</strain>
    </source>
</reference>
<protein>
    <submittedName>
        <fullName evidence="1">Uncharacterized protein</fullName>
    </submittedName>
</protein>
<dbReference type="EMBL" id="ATAE01000017">
    <property type="protein sequence ID" value="ERN53869.1"/>
    <property type="molecule type" value="Genomic_DNA"/>
</dbReference>
<accession>U6SQA3</accession>
<evidence type="ECO:0000313" key="2">
    <source>
        <dbReference type="Proteomes" id="UP000017170"/>
    </source>
</evidence>
<organism evidence="1 2">
    <name type="scientific">Alkalihalophilus marmarensis DSM 21297</name>
    <dbReference type="NCBI Taxonomy" id="1188261"/>
    <lineage>
        <taxon>Bacteria</taxon>
        <taxon>Bacillati</taxon>
        <taxon>Bacillota</taxon>
        <taxon>Bacilli</taxon>
        <taxon>Bacillales</taxon>
        <taxon>Bacillaceae</taxon>
        <taxon>Alkalihalophilus</taxon>
    </lineage>
</organism>
<comment type="caution">
    <text evidence="1">The sequence shown here is derived from an EMBL/GenBank/DDBJ whole genome shotgun (WGS) entry which is preliminary data.</text>
</comment>
<evidence type="ECO:0000313" key="1">
    <source>
        <dbReference type="EMBL" id="ERN53869.1"/>
    </source>
</evidence>
<keyword evidence="2" id="KW-1185">Reference proteome</keyword>
<dbReference type="AlphaFoldDB" id="U6SQA3"/>
<gene>
    <name evidence="1" type="ORF">A33I_09595</name>
</gene>
<name>U6SQA3_9BACI</name>
<sequence length="46" mass="5341">MVAVNRHKGNLNYIPRASLYEFIDTRTDEPLIVEWKTIFFKKGGTA</sequence>
<dbReference type="Proteomes" id="UP000017170">
    <property type="component" value="Unassembled WGS sequence"/>
</dbReference>
<proteinExistence type="predicted"/>